<dbReference type="Proteomes" id="UP001058974">
    <property type="component" value="Chromosome 2"/>
</dbReference>
<sequence>ILEVIKSLCYVRVKCMWYHGLKFSLECRFRPINIDKDVLKFGKDMKGYDFADIYIEHIVDEPNVVTGDKVREYVEAQQETINVDSDDEVHVEDKDEDHVEETEEVQPE</sequence>
<dbReference type="AlphaFoldDB" id="A0A9D4YKB5"/>
<feature type="non-terminal residue" evidence="2">
    <location>
        <position position="1"/>
    </location>
</feature>
<feature type="region of interest" description="Disordered" evidence="1">
    <location>
        <begin position="84"/>
        <end position="108"/>
    </location>
</feature>
<reference evidence="2 3" key="1">
    <citation type="journal article" date="2022" name="Nat. Genet.">
        <title>Improved pea reference genome and pan-genome highlight genomic features and evolutionary characteristics.</title>
        <authorList>
            <person name="Yang T."/>
            <person name="Liu R."/>
            <person name="Luo Y."/>
            <person name="Hu S."/>
            <person name="Wang D."/>
            <person name="Wang C."/>
            <person name="Pandey M.K."/>
            <person name="Ge S."/>
            <person name="Xu Q."/>
            <person name="Li N."/>
            <person name="Li G."/>
            <person name="Huang Y."/>
            <person name="Saxena R.K."/>
            <person name="Ji Y."/>
            <person name="Li M."/>
            <person name="Yan X."/>
            <person name="He Y."/>
            <person name="Liu Y."/>
            <person name="Wang X."/>
            <person name="Xiang C."/>
            <person name="Varshney R.K."/>
            <person name="Ding H."/>
            <person name="Gao S."/>
            <person name="Zong X."/>
        </authorList>
    </citation>
    <scope>NUCLEOTIDE SEQUENCE [LARGE SCALE GENOMIC DNA]</scope>
    <source>
        <strain evidence="2 3">cv. Zhongwan 6</strain>
    </source>
</reference>
<evidence type="ECO:0000256" key="1">
    <source>
        <dbReference type="SAM" id="MobiDB-lite"/>
    </source>
</evidence>
<accession>A0A9D4YKB5</accession>
<evidence type="ECO:0000313" key="2">
    <source>
        <dbReference type="EMBL" id="KAI5439999.1"/>
    </source>
</evidence>
<organism evidence="2 3">
    <name type="scientific">Pisum sativum</name>
    <name type="common">Garden pea</name>
    <name type="synonym">Lathyrus oleraceus</name>
    <dbReference type="NCBI Taxonomy" id="3888"/>
    <lineage>
        <taxon>Eukaryota</taxon>
        <taxon>Viridiplantae</taxon>
        <taxon>Streptophyta</taxon>
        <taxon>Embryophyta</taxon>
        <taxon>Tracheophyta</taxon>
        <taxon>Spermatophyta</taxon>
        <taxon>Magnoliopsida</taxon>
        <taxon>eudicotyledons</taxon>
        <taxon>Gunneridae</taxon>
        <taxon>Pentapetalae</taxon>
        <taxon>rosids</taxon>
        <taxon>fabids</taxon>
        <taxon>Fabales</taxon>
        <taxon>Fabaceae</taxon>
        <taxon>Papilionoideae</taxon>
        <taxon>50 kb inversion clade</taxon>
        <taxon>NPAAA clade</taxon>
        <taxon>Hologalegina</taxon>
        <taxon>IRL clade</taxon>
        <taxon>Fabeae</taxon>
        <taxon>Lathyrus</taxon>
    </lineage>
</organism>
<protein>
    <submittedName>
        <fullName evidence="2">Uncharacterized protein</fullName>
    </submittedName>
</protein>
<proteinExistence type="predicted"/>
<comment type="caution">
    <text evidence="2">The sequence shown here is derived from an EMBL/GenBank/DDBJ whole genome shotgun (WGS) entry which is preliminary data.</text>
</comment>
<feature type="compositionally biased region" description="Acidic residues" evidence="1">
    <location>
        <begin position="98"/>
        <end position="108"/>
    </location>
</feature>
<name>A0A9D4YKB5_PEA</name>
<dbReference type="EMBL" id="JAMSHJ010000002">
    <property type="protein sequence ID" value="KAI5439999.1"/>
    <property type="molecule type" value="Genomic_DNA"/>
</dbReference>
<dbReference type="Gramene" id="Psat02G0538400-T1">
    <property type="protein sequence ID" value="KAI5439999.1"/>
    <property type="gene ID" value="KIW84_025384"/>
</dbReference>
<keyword evidence="3" id="KW-1185">Reference proteome</keyword>
<evidence type="ECO:0000313" key="3">
    <source>
        <dbReference type="Proteomes" id="UP001058974"/>
    </source>
</evidence>
<gene>
    <name evidence="2" type="ORF">KIW84_025384</name>
</gene>